<evidence type="ECO:0000256" key="4">
    <source>
        <dbReference type="ARBA" id="ARBA00022701"/>
    </source>
</evidence>
<comment type="similarity">
    <text evidence="2 6">Belongs to the TUBGCP family.</text>
</comment>
<dbReference type="GO" id="GO:0000278">
    <property type="term" value="P:mitotic cell cycle"/>
    <property type="evidence" value="ECO:0007669"/>
    <property type="project" value="TreeGrafter"/>
</dbReference>
<evidence type="ECO:0000259" key="8">
    <source>
        <dbReference type="Pfam" id="PF17681"/>
    </source>
</evidence>
<evidence type="ECO:0000256" key="6">
    <source>
        <dbReference type="RuleBase" id="RU363050"/>
    </source>
</evidence>
<keyword evidence="5 6" id="KW-0206">Cytoskeleton</keyword>
<dbReference type="GO" id="GO:0005874">
    <property type="term" value="C:microtubule"/>
    <property type="evidence" value="ECO:0007669"/>
    <property type="project" value="UniProtKB-KW"/>
</dbReference>
<organism evidence="9">
    <name type="scientific">Albugo laibachii Nc14</name>
    <dbReference type="NCBI Taxonomy" id="890382"/>
    <lineage>
        <taxon>Eukaryota</taxon>
        <taxon>Sar</taxon>
        <taxon>Stramenopiles</taxon>
        <taxon>Oomycota</taxon>
        <taxon>Peronosporomycetes</taxon>
        <taxon>Albuginales</taxon>
        <taxon>Albuginaceae</taxon>
        <taxon>Albugo</taxon>
    </lineage>
</organism>
<dbReference type="InterPro" id="IPR007259">
    <property type="entry name" value="GCP"/>
</dbReference>
<dbReference type="InterPro" id="IPR040457">
    <property type="entry name" value="GCP_C"/>
</dbReference>
<dbReference type="HOGENOM" id="CLU_012029_0_0_1"/>
<protein>
    <recommendedName>
        <fullName evidence="6">Spindle pole body component</fullName>
    </recommendedName>
</protein>
<dbReference type="InterPro" id="IPR041470">
    <property type="entry name" value="GCP_N"/>
</dbReference>
<dbReference type="PANTHER" id="PTHR19302:SF27">
    <property type="entry name" value="GAMMA-TUBULIN COMPLEX COMPONENT 4"/>
    <property type="match status" value="1"/>
</dbReference>
<dbReference type="GO" id="GO:0051225">
    <property type="term" value="P:spindle assembly"/>
    <property type="evidence" value="ECO:0007669"/>
    <property type="project" value="TreeGrafter"/>
</dbReference>
<dbReference type="GO" id="GO:0043015">
    <property type="term" value="F:gamma-tubulin binding"/>
    <property type="evidence" value="ECO:0007669"/>
    <property type="project" value="InterPro"/>
</dbReference>
<evidence type="ECO:0000256" key="3">
    <source>
        <dbReference type="ARBA" id="ARBA00022490"/>
    </source>
</evidence>
<dbReference type="GO" id="GO:0000930">
    <property type="term" value="C:gamma-tubulin complex"/>
    <property type="evidence" value="ECO:0007669"/>
    <property type="project" value="TreeGrafter"/>
</dbReference>
<name>F0W1V9_9STRA</name>
<dbReference type="PANTHER" id="PTHR19302">
    <property type="entry name" value="GAMMA TUBULIN COMPLEX PROTEIN"/>
    <property type="match status" value="1"/>
</dbReference>
<reference evidence="9" key="1">
    <citation type="journal article" date="2011" name="PLoS Biol.">
        <title>Gene gain and loss during evolution of obligate parasitism in the white rust pathogen of Arabidopsis thaliana.</title>
        <authorList>
            <person name="Kemen E."/>
            <person name="Gardiner A."/>
            <person name="Schultz-Larsen T."/>
            <person name="Kemen A.C."/>
            <person name="Balmuth A.L."/>
            <person name="Robert-Seilaniantz A."/>
            <person name="Bailey K."/>
            <person name="Holub E."/>
            <person name="Studholme D.J."/>
            <person name="Maclean D."/>
            <person name="Jones J.D."/>
        </authorList>
    </citation>
    <scope>NUCLEOTIDE SEQUENCE</scope>
</reference>
<reference evidence="9" key="2">
    <citation type="submission" date="2011-02" db="EMBL/GenBank/DDBJ databases">
        <authorList>
            <person name="MacLean D."/>
        </authorList>
    </citation>
    <scope>NUCLEOTIDE SEQUENCE</scope>
</reference>
<feature type="domain" description="Gamma tubulin complex component C-terminal" evidence="7">
    <location>
        <begin position="683"/>
        <end position="884"/>
    </location>
</feature>
<proteinExistence type="inferred from homology"/>
<gene>
    <name evidence="9" type="primary">AlNc14C8G1038</name>
    <name evidence="9" type="ORF">ALNC14_011810</name>
</gene>
<dbReference type="Pfam" id="PF04130">
    <property type="entry name" value="GCP_C_terminal"/>
    <property type="match status" value="1"/>
</dbReference>
<keyword evidence="4 6" id="KW-0493">Microtubule</keyword>
<dbReference type="InterPro" id="IPR042241">
    <property type="entry name" value="GCP_C_sf"/>
</dbReference>
<dbReference type="GO" id="GO:0031122">
    <property type="term" value="P:cytoplasmic microtubule organization"/>
    <property type="evidence" value="ECO:0007669"/>
    <property type="project" value="TreeGrafter"/>
</dbReference>
<evidence type="ECO:0000256" key="2">
    <source>
        <dbReference type="ARBA" id="ARBA00010337"/>
    </source>
</evidence>
<evidence type="ECO:0000313" key="9">
    <source>
        <dbReference type="EMBL" id="CCA15038.1"/>
    </source>
</evidence>
<dbReference type="GO" id="GO:0007020">
    <property type="term" value="P:microtubule nucleation"/>
    <property type="evidence" value="ECO:0007669"/>
    <property type="project" value="InterPro"/>
</dbReference>
<dbReference type="GO" id="GO:0000922">
    <property type="term" value="C:spindle pole"/>
    <property type="evidence" value="ECO:0007669"/>
    <property type="project" value="InterPro"/>
</dbReference>
<dbReference type="EMBL" id="FR824053">
    <property type="protein sequence ID" value="CCA15038.1"/>
    <property type="molecule type" value="Genomic_DNA"/>
</dbReference>
<evidence type="ECO:0000256" key="1">
    <source>
        <dbReference type="ARBA" id="ARBA00004267"/>
    </source>
</evidence>
<keyword evidence="3 6" id="KW-0963">Cytoplasm</keyword>
<dbReference type="GO" id="GO:0051321">
    <property type="term" value="P:meiotic cell cycle"/>
    <property type="evidence" value="ECO:0007669"/>
    <property type="project" value="TreeGrafter"/>
</dbReference>
<dbReference type="Gene3D" id="1.20.120.1900">
    <property type="entry name" value="Gamma-tubulin complex, C-terminal domain"/>
    <property type="match status" value="2"/>
</dbReference>
<feature type="domain" description="Gamma tubulin complex component protein N-terminal" evidence="8">
    <location>
        <begin position="23"/>
        <end position="333"/>
    </location>
</feature>
<evidence type="ECO:0000256" key="5">
    <source>
        <dbReference type="ARBA" id="ARBA00023212"/>
    </source>
</evidence>
<dbReference type="GO" id="GO:0051011">
    <property type="term" value="F:microtubule minus-end binding"/>
    <property type="evidence" value="ECO:0007669"/>
    <property type="project" value="TreeGrafter"/>
</dbReference>
<sequence>MCLHYIAFVTDWWNNILSDQMHHELFLALFGHVGDLIDVRSDGYYIRPAISILSDAQKVQVNRLLNLGFNYTILQEFVRIAQTSTSYASVYVTGLSHGIECYLEKYGHKVVQLEESILSSKVVTPIPQLMYELQDFIEIFPELRKLVEMIHPSSCKLAIREEEGQIIEEKTIAGASLLELLHGLSLTGYPRIRKCIHHLQQCCHRILYKQMISWMIYGKLLDPYQEFFVKSTQSNTESGDYHDTLAYRLDLNAIPGSYFPVSIAESIYFIGKSMQILMANGKQSRSSCEVIEKQSHEIVHVMSELAQDKSFDILQVEHAVESIRARVAKHLYQNVVVHANFIQCFDALKQFFLLSRGELYQSFVEDSFSIMQEKPSMKLEETLNHNLWRQTIQDLQLDGDDFAQSTHLQLPLQTFSFRRFNVLDGLEVRNASRERTGKWMEPSQQDASELFYGLLWWNYEQYERYPFSTKIDIQVPSSSELEDSTPWSSKLLILFQDTPVFDADILSRGDTLEFQQEPNTRCLGIELDLRRPDRFASVLIVQGSFHYYAKDASTSGRSSQWKKMEGCSTERSVHIAMHLASGKCPIATIEIQYSRIQIENASNKTQKTYKKGFFIQVNEIPVLESFVDIEQVLDLRPSNEKYWLGLGLGPRLRVAGWSCEKYLLKAFRESNQNLSKNQILPPRELWNHLRLNPKIPWPLPLLFTEDDLQLYNNLFQFCFRLKRIGYALEHTWKVDALRCYSKRNFLLPISALRSRMSYVIQNIQIYFQILVIEANFHKCREEMQASNNFDQVKKFHECFLAALIKQCYIYSRTIMTAMDDILQCCWHFVELISKSGQVNLDSPEEHSKFCSLEQEFVQRLEFFCGVLHHSGQARDLSFLLEYNECFIRPQERH</sequence>
<evidence type="ECO:0000259" key="7">
    <source>
        <dbReference type="Pfam" id="PF04130"/>
    </source>
</evidence>
<dbReference type="Pfam" id="PF17681">
    <property type="entry name" value="GCP_N_terminal"/>
    <property type="match status" value="1"/>
</dbReference>
<comment type="subcellular location">
    <subcellularLocation>
        <location evidence="1 6">Cytoplasm</location>
        <location evidence="1 6">Cytoskeleton</location>
        <location evidence="1 6">Microtubule organizing center</location>
    </subcellularLocation>
</comment>
<dbReference type="AlphaFoldDB" id="F0W1V9"/>
<accession>F0W1V9</accession>